<feature type="compositionally biased region" description="Polar residues" evidence="1">
    <location>
        <begin position="18"/>
        <end position="27"/>
    </location>
</feature>
<name>A0A7R9LMV9_9ACAR</name>
<feature type="compositionally biased region" description="Basic and acidic residues" evidence="1">
    <location>
        <begin position="29"/>
        <end position="42"/>
    </location>
</feature>
<gene>
    <name evidence="2" type="ORF">OSB1V03_LOCUS20103</name>
</gene>
<feature type="compositionally biased region" description="Low complexity" evidence="1">
    <location>
        <begin position="50"/>
        <end position="71"/>
    </location>
</feature>
<dbReference type="EMBL" id="OC886344">
    <property type="protein sequence ID" value="CAD7644554.1"/>
    <property type="molecule type" value="Genomic_DNA"/>
</dbReference>
<evidence type="ECO:0000313" key="3">
    <source>
        <dbReference type="Proteomes" id="UP000759131"/>
    </source>
</evidence>
<accession>A0A7R9LMV9</accession>
<sequence>PKLVCLEEFKNIDVNNHQLGTSYSSSAEAEPKQIEKRTEKVELGGGGLGSTSSSVTITKSVTTSSSTTSRQ</sequence>
<keyword evidence="3" id="KW-1185">Reference proteome</keyword>
<reference evidence="2" key="1">
    <citation type="submission" date="2020-11" db="EMBL/GenBank/DDBJ databases">
        <authorList>
            <person name="Tran Van P."/>
        </authorList>
    </citation>
    <scope>NUCLEOTIDE SEQUENCE</scope>
</reference>
<evidence type="ECO:0000256" key="1">
    <source>
        <dbReference type="SAM" id="MobiDB-lite"/>
    </source>
</evidence>
<dbReference type="Proteomes" id="UP000759131">
    <property type="component" value="Unassembled WGS sequence"/>
</dbReference>
<organism evidence="2">
    <name type="scientific">Medioppia subpectinata</name>
    <dbReference type="NCBI Taxonomy" id="1979941"/>
    <lineage>
        <taxon>Eukaryota</taxon>
        <taxon>Metazoa</taxon>
        <taxon>Ecdysozoa</taxon>
        <taxon>Arthropoda</taxon>
        <taxon>Chelicerata</taxon>
        <taxon>Arachnida</taxon>
        <taxon>Acari</taxon>
        <taxon>Acariformes</taxon>
        <taxon>Sarcoptiformes</taxon>
        <taxon>Oribatida</taxon>
        <taxon>Brachypylina</taxon>
        <taxon>Oppioidea</taxon>
        <taxon>Oppiidae</taxon>
        <taxon>Medioppia</taxon>
    </lineage>
</organism>
<feature type="non-terminal residue" evidence="2">
    <location>
        <position position="1"/>
    </location>
</feature>
<feature type="non-terminal residue" evidence="2">
    <location>
        <position position="71"/>
    </location>
</feature>
<feature type="region of interest" description="Disordered" evidence="1">
    <location>
        <begin position="18"/>
        <end position="71"/>
    </location>
</feature>
<dbReference type="AlphaFoldDB" id="A0A7R9LMV9"/>
<evidence type="ECO:0000313" key="2">
    <source>
        <dbReference type="EMBL" id="CAD7644554.1"/>
    </source>
</evidence>
<dbReference type="EMBL" id="CAJPIZ010031769">
    <property type="protein sequence ID" value="CAG2120156.1"/>
    <property type="molecule type" value="Genomic_DNA"/>
</dbReference>
<protein>
    <submittedName>
        <fullName evidence="2">Uncharacterized protein</fullName>
    </submittedName>
</protein>
<proteinExistence type="predicted"/>